<proteinExistence type="predicted"/>
<feature type="non-terminal residue" evidence="1">
    <location>
        <position position="65"/>
    </location>
</feature>
<reference evidence="1 2" key="1">
    <citation type="submission" date="2016-10" db="EMBL/GenBank/DDBJ databases">
        <authorList>
            <person name="Varghese N."/>
            <person name="Submissions S."/>
        </authorList>
    </citation>
    <scope>NUCLEOTIDE SEQUENCE [LARGE SCALE GENOMIC DNA]</scope>
    <source>
        <strain evidence="1 2">DSM 21822</strain>
    </source>
</reference>
<dbReference type="Gene3D" id="3.30.470.30">
    <property type="entry name" value="DNA ligase/mRNA capping enzyme"/>
    <property type="match status" value="1"/>
</dbReference>
<sequence length="65" mass="7139">MSLDDAFRELWENIAAAGWGPEEITRNLHDWTKEFPTIVQGVSQLKATNAMIDGEAFVADVGGMS</sequence>
<evidence type="ECO:0000313" key="1">
    <source>
        <dbReference type="EMBL" id="SFL15005.1"/>
    </source>
</evidence>
<accession>A0A1I4FAK6</accession>
<name>A0A1I4FAK6_9HYPH</name>
<protein>
    <submittedName>
        <fullName evidence="1">Uncharacterized protein</fullName>
    </submittedName>
</protein>
<evidence type="ECO:0000313" key="2">
    <source>
        <dbReference type="Proteomes" id="UP000323300"/>
    </source>
</evidence>
<organism evidence="1 2">
    <name type="scientific">Neomesorhizobium albiziae</name>
    <dbReference type="NCBI Taxonomy" id="335020"/>
    <lineage>
        <taxon>Bacteria</taxon>
        <taxon>Pseudomonadati</taxon>
        <taxon>Pseudomonadota</taxon>
        <taxon>Alphaproteobacteria</taxon>
        <taxon>Hyphomicrobiales</taxon>
        <taxon>Phyllobacteriaceae</taxon>
        <taxon>Neomesorhizobium</taxon>
    </lineage>
</organism>
<gene>
    <name evidence="1" type="ORF">SAMN04488498_1411</name>
</gene>
<dbReference type="EMBL" id="FOSL01000041">
    <property type="protein sequence ID" value="SFL15005.1"/>
    <property type="molecule type" value="Genomic_DNA"/>
</dbReference>
<dbReference type="SUPFAM" id="SSF56091">
    <property type="entry name" value="DNA ligase/mRNA capping enzyme, catalytic domain"/>
    <property type="match status" value="1"/>
</dbReference>
<dbReference type="Proteomes" id="UP000323300">
    <property type="component" value="Unassembled WGS sequence"/>
</dbReference>
<keyword evidence="2" id="KW-1185">Reference proteome</keyword>
<dbReference type="AlphaFoldDB" id="A0A1I4FAK6"/>